<reference evidence="5" key="1">
    <citation type="submission" date="2019-03" db="EMBL/GenBank/DDBJ databases">
        <title>Complete genome sequence of enteropathogenic Citrobacter rodentium strain DBS100.</title>
        <authorList>
            <person name="Popov G."/>
            <person name="Fiebig A."/>
            <person name="Shideler S."/>
            <person name="Coombes B."/>
            <person name="Savchenko A."/>
        </authorList>
    </citation>
    <scope>NUCLEOTIDE SEQUENCE</scope>
    <source>
        <strain evidence="5">DBS100</strain>
    </source>
</reference>
<dbReference type="OMA" id="RNRYDRG"/>
<dbReference type="InterPro" id="IPR028978">
    <property type="entry name" value="Chorismate_lyase_/UTRA_dom_sf"/>
</dbReference>
<dbReference type="PRINTS" id="PR00035">
    <property type="entry name" value="HTHGNTR"/>
</dbReference>
<dbReference type="PANTHER" id="PTHR44846:SF1">
    <property type="entry name" value="MANNOSYL-D-GLYCERATE TRANSPORT_METABOLISM SYSTEM REPRESSOR MNGR-RELATED"/>
    <property type="match status" value="1"/>
</dbReference>
<sequence length="230" mass="26125">MIYKNIANTLRVRIGTAEYEVGSALPGENRLASEFGVSRMTVRKAIDLLVGWGLVFRKNGSGTYIIHKNVYAGTDSIPGFFDAMKVFHGKITSDVLAFKIQPATEVIAAQLHLANNEQVYYSRRLRFVNSTPLMLEDSYMPVRFFKNLTVTHLEGSKFKYIEKECHISIGGTYECLTPVLVESGIASLLNIKESTPILCITSLTYSRENEFINYSIMYRNTSEYREDRYL</sequence>
<dbReference type="AlphaFoldDB" id="A0A482PVE1"/>
<proteinExistence type="predicted"/>
<keyword evidence="3" id="KW-0804">Transcription</keyword>
<evidence type="ECO:0000313" key="5">
    <source>
        <dbReference type="EMBL" id="QBY32069.1"/>
    </source>
</evidence>
<dbReference type="InterPro" id="IPR011663">
    <property type="entry name" value="UTRA"/>
</dbReference>
<evidence type="ECO:0000259" key="4">
    <source>
        <dbReference type="PROSITE" id="PS50949"/>
    </source>
</evidence>
<dbReference type="Pfam" id="PF07702">
    <property type="entry name" value="UTRA"/>
    <property type="match status" value="1"/>
</dbReference>
<evidence type="ECO:0000256" key="1">
    <source>
        <dbReference type="ARBA" id="ARBA00023015"/>
    </source>
</evidence>
<keyword evidence="1" id="KW-0805">Transcription regulation</keyword>
<dbReference type="SMART" id="SM00345">
    <property type="entry name" value="HTH_GNTR"/>
    <property type="match status" value="1"/>
</dbReference>
<dbReference type="Pfam" id="PF00392">
    <property type="entry name" value="GntR"/>
    <property type="match status" value="1"/>
</dbReference>
<dbReference type="EMBL" id="CP038008">
    <property type="protein sequence ID" value="QBY32069.1"/>
    <property type="molecule type" value="Genomic_DNA"/>
</dbReference>
<feature type="domain" description="HTH gntR-type" evidence="4">
    <location>
        <begin position="1"/>
        <end position="68"/>
    </location>
</feature>
<dbReference type="InterPro" id="IPR000524">
    <property type="entry name" value="Tscrpt_reg_HTH_GntR"/>
</dbReference>
<dbReference type="InterPro" id="IPR036390">
    <property type="entry name" value="WH_DNA-bd_sf"/>
</dbReference>
<dbReference type="SMART" id="SM00866">
    <property type="entry name" value="UTRA"/>
    <property type="match status" value="1"/>
</dbReference>
<evidence type="ECO:0000256" key="3">
    <source>
        <dbReference type="ARBA" id="ARBA00023163"/>
    </source>
</evidence>
<gene>
    <name evidence="5" type="ORF">E2R62_17015</name>
</gene>
<dbReference type="CDD" id="cd07377">
    <property type="entry name" value="WHTH_GntR"/>
    <property type="match status" value="1"/>
</dbReference>
<dbReference type="Gene3D" id="1.10.10.10">
    <property type="entry name" value="Winged helix-like DNA-binding domain superfamily/Winged helix DNA-binding domain"/>
    <property type="match status" value="1"/>
</dbReference>
<organism evidence="5">
    <name type="scientific">Citrobacter rodentium</name>
    <dbReference type="NCBI Taxonomy" id="67825"/>
    <lineage>
        <taxon>Bacteria</taxon>
        <taxon>Pseudomonadati</taxon>
        <taxon>Pseudomonadota</taxon>
        <taxon>Gammaproteobacteria</taxon>
        <taxon>Enterobacterales</taxon>
        <taxon>Enterobacteriaceae</taxon>
        <taxon>Citrobacter</taxon>
    </lineage>
</organism>
<dbReference type="InterPro" id="IPR036388">
    <property type="entry name" value="WH-like_DNA-bd_sf"/>
</dbReference>
<dbReference type="PANTHER" id="PTHR44846">
    <property type="entry name" value="MANNOSYL-D-GLYCERATE TRANSPORT/METABOLISM SYSTEM REPRESSOR MNGR-RELATED"/>
    <property type="match status" value="1"/>
</dbReference>
<dbReference type="GO" id="GO:0045892">
    <property type="term" value="P:negative regulation of DNA-templated transcription"/>
    <property type="evidence" value="ECO:0007669"/>
    <property type="project" value="TreeGrafter"/>
</dbReference>
<keyword evidence="2" id="KW-0238">DNA-binding</keyword>
<accession>A0A482PVE1</accession>
<dbReference type="InterPro" id="IPR050679">
    <property type="entry name" value="Bact_HTH_transcr_reg"/>
</dbReference>
<protein>
    <submittedName>
        <fullName evidence="5">GntR family transcriptional regulator</fullName>
    </submittedName>
</protein>
<dbReference type="PROSITE" id="PS50949">
    <property type="entry name" value="HTH_GNTR"/>
    <property type="match status" value="1"/>
</dbReference>
<dbReference type="GO" id="GO:0003700">
    <property type="term" value="F:DNA-binding transcription factor activity"/>
    <property type="evidence" value="ECO:0007669"/>
    <property type="project" value="InterPro"/>
</dbReference>
<name>A0A482PVE1_CITRO</name>
<dbReference type="SUPFAM" id="SSF64288">
    <property type="entry name" value="Chorismate lyase-like"/>
    <property type="match status" value="1"/>
</dbReference>
<evidence type="ECO:0000256" key="2">
    <source>
        <dbReference type="ARBA" id="ARBA00023125"/>
    </source>
</evidence>
<dbReference type="SUPFAM" id="SSF46785">
    <property type="entry name" value="Winged helix' DNA-binding domain"/>
    <property type="match status" value="1"/>
</dbReference>
<dbReference type="GO" id="GO:0003677">
    <property type="term" value="F:DNA binding"/>
    <property type="evidence" value="ECO:0007669"/>
    <property type="project" value="UniProtKB-KW"/>
</dbReference>
<dbReference type="Gene3D" id="3.40.1410.10">
    <property type="entry name" value="Chorismate lyase-like"/>
    <property type="match status" value="1"/>
</dbReference>
<dbReference type="RefSeq" id="WP_012908013.1">
    <property type="nucleotide sequence ID" value="NZ_CAJTBI010000004.1"/>
</dbReference>